<name>A0A1F4PQ60_UNCK3</name>
<evidence type="ECO:0000256" key="5">
    <source>
        <dbReference type="ARBA" id="ARBA00022801"/>
    </source>
</evidence>
<keyword evidence="2" id="KW-0819">tRNA processing</keyword>
<protein>
    <submittedName>
        <fullName evidence="7">Uncharacterized protein</fullName>
    </submittedName>
</protein>
<dbReference type="GO" id="GO:0008033">
    <property type="term" value="P:tRNA processing"/>
    <property type="evidence" value="ECO:0007669"/>
    <property type="project" value="UniProtKB-KW"/>
</dbReference>
<dbReference type="InterPro" id="IPR020568">
    <property type="entry name" value="Ribosomal_Su5_D2-typ_SF"/>
</dbReference>
<dbReference type="PROSITE" id="PS00648">
    <property type="entry name" value="RIBONUCLEASE_P"/>
    <property type="match status" value="1"/>
</dbReference>
<evidence type="ECO:0000256" key="1">
    <source>
        <dbReference type="ARBA" id="ARBA00002663"/>
    </source>
</evidence>
<keyword evidence="3" id="KW-0540">Nuclease</keyword>
<organism evidence="7 8">
    <name type="scientific">candidate division Kazan bacterium RIFCSPLOWO2_01_FULL_48_13</name>
    <dbReference type="NCBI Taxonomy" id="1798539"/>
    <lineage>
        <taxon>Bacteria</taxon>
        <taxon>Bacteria division Kazan-3B-28</taxon>
    </lineage>
</organism>
<evidence type="ECO:0000256" key="6">
    <source>
        <dbReference type="ARBA" id="ARBA00022884"/>
    </source>
</evidence>
<dbReference type="GO" id="GO:0000049">
    <property type="term" value="F:tRNA binding"/>
    <property type="evidence" value="ECO:0007669"/>
    <property type="project" value="InterPro"/>
</dbReference>
<evidence type="ECO:0000313" key="8">
    <source>
        <dbReference type="Proteomes" id="UP000179010"/>
    </source>
</evidence>
<proteinExistence type="predicted"/>
<comment type="caution">
    <text evidence="7">The sequence shown here is derived from an EMBL/GenBank/DDBJ whole genome shotgun (WGS) entry which is preliminary data.</text>
</comment>
<dbReference type="InterPro" id="IPR020539">
    <property type="entry name" value="RNase_P_CS"/>
</dbReference>
<dbReference type="STRING" id="1798539.A2994_03445"/>
<dbReference type="EMBL" id="METE01000009">
    <property type="protein sequence ID" value="OGB85182.1"/>
    <property type="molecule type" value="Genomic_DNA"/>
</dbReference>
<keyword evidence="5" id="KW-0378">Hydrolase</keyword>
<evidence type="ECO:0000256" key="4">
    <source>
        <dbReference type="ARBA" id="ARBA00022759"/>
    </source>
</evidence>
<dbReference type="InterPro" id="IPR000100">
    <property type="entry name" value="RNase_P"/>
</dbReference>
<dbReference type="Pfam" id="PF00825">
    <property type="entry name" value="Ribonuclease_P"/>
    <property type="match status" value="1"/>
</dbReference>
<accession>A0A1F4PQ60</accession>
<evidence type="ECO:0000256" key="2">
    <source>
        <dbReference type="ARBA" id="ARBA00022694"/>
    </source>
</evidence>
<evidence type="ECO:0000313" key="7">
    <source>
        <dbReference type="EMBL" id="OGB85182.1"/>
    </source>
</evidence>
<evidence type="ECO:0000256" key="3">
    <source>
        <dbReference type="ARBA" id="ARBA00022722"/>
    </source>
</evidence>
<dbReference type="Proteomes" id="UP000179010">
    <property type="component" value="Unassembled WGS sequence"/>
</dbReference>
<dbReference type="GO" id="GO:0004526">
    <property type="term" value="F:ribonuclease P activity"/>
    <property type="evidence" value="ECO:0007669"/>
    <property type="project" value="InterPro"/>
</dbReference>
<comment type="function">
    <text evidence="1">RNaseP catalyzes the removal of the 5'-leader sequence from pre-tRNA to produce the mature 5'-terminus. It can also cleave other RNA substrates such as 4.5S RNA. The protein component plays an auxiliary but essential role in vivo by binding to the 5'-leader sequence and broadening the substrate specificity of the ribozyme.</text>
</comment>
<reference evidence="7 8" key="1">
    <citation type="journal article" date="2016" name="Nat. Commun.">
        <title>Thousands of microbial genomes shed light on interconnected biogeochemical processes in an aquifer system.</title>
        <authorList>
            <person name="Anantharaman K."/>
            <person name="Brown C.T."/>
            <person name="Hug L.A."/>
            <person name="Sharon I."/>
            <person name="Castelle C.J."/>
            <person name="Probst A.J."/>
            <person name="Thomas B.C."/>
            <person name="Singh A."/>
            <person name="Wilkins M.J."/>
            <person name="Karaoz U."/>
            <person name="Brodie E.L."/>
            <person name="Williams K.H."/>
            <person name="Hubbard S.S."/>
            <person name="Banfield J.F."/>
        </authorList>
    </citation>
    <scope>NUCLEOTIDE SEQUENCE [LARGE SCALE GENOMIC DNA]</scope>
</reference>
<gene>
    <name evidence="7" type="ORF">A2994_03445</name>
</gene>
<dbReference type="SUPFAM" id="SSF54211">
    <property type="entry name" value="Ribosomal protein S5 domain 2-like"/>
    <property type="match status" value="1"/>
</dbReference>
<keyword evidence="4" id="KW-0255">Endonuclease</keyword>
<dbReference type="InterPro" id="IPR014721">
    <property type="entry name" value="Ribsml_uS5_D2-typ_fold_subgr"/>
</dbReference>
<sequence>MDRGVRGYLDSPAFTLKYPPVRDSARRIRIVVSGKVAKKAVVRNLIKRRLRNIWQLVGSGPAPYIYVKKAALAMPFAQLKSELSRLLKR</sequence>
<dbReference type="AlphaFoldDB" id="A0A1F4PQ60"/>
<dbReference type="Gene3D" id="3.30.230.10">
    <property type="match status" value="1"/>
</dbReference>
<keyword evidence="6" id="KW-0694">RNA-binding</keyword>